<dbReference type="OrthoDB" id="9770492at2"/>
<dbReference type="Gene3D" id="1.20.1250.20">
    <property type="entry name" value="MFS general substrate transporter like domains"/>
    <property type="match status" value="2"/>
</dbReference>
<keyword evidence="2" id="KW-0813">Transport</keyword>
<dbReference type="Pfam" id="PF07690">
    <property type="entry name" value="MFS_1"/>
    <property type="match status" value="1"/>
</dbReference>
<dbReference type="eggNOG" id="COG2271">
    <property type="taxonomic scope" value="Bacteria"/>
</dbReference>
<feature type="transmembrane region" description="Helical" evidence="6">
    <location>
        <begin position="282"/>
        <end position="299"/>
    </location>
</feature>
<dbReference type="GO" id="GO:0005886">
    <property type="term" value="C:plasma membrane"/>
    <property type="evidence" value="ECO:0007669"/>
    <property type="project" value="UniProtKB-SubCell"/>
</dbReference>
<dbReference type="AlphaFoldDB" id="C8VWC3"/>
<feature type="transmembrane region" description="Helical" evidence="6">
    <location>
        <begin position="212"/>
        <end position="231"/>
    </location>
</feature>
<sequence length="396" mass="42294">MKMNKKALALLGTGHAVTDITQGALPIILAFLQPVFALSQMQVGMIMLASNVSSSVVQPVFGILSDRFRAVWLIPLGCLLAGMGVSYTGYSTSYAALFLAALASGLGVAAYHPEASKFTRYASGSSKALGMSWFSVGGNFGFAAGPLLASLFISLAGLKGTLSFLLLNGFMAMLLWANLSAITEKQVSTRVVHENKKTHVSGGGVFRYDKNVIVSVVLLVLVVIMRSWVHLGLVTFLPQYYVQYLHQSEAYAATLTSIFLFAGALGTLAGGPAADRWGFKNIIIGSMALIIVLLFLFLYSSGFWVPVLVFLIGFAVISTFGLTVVFGQELLSQNVGLASGLMLGFAIGMGGVGTTFLGWVADHWGLPMVFHVMIIFPLIGLLMSFFLPGRERMLAD</sequence>
<dbReference type="InterPro" id="IPR020846">
    <property type="entry name" value="MFS_dom"/>
</dbReference>
<keyword evidence="4 6" id="KW-1133">Transmembrane helix</keyword>
<feature type="transmembrane region" description="Helical" evidence="6">
    <location>
        <begin position="366"/>
        <end position="387"/>
    </location>
</feature>
<evidence type="ECO:0000313" key="8">
    <source>
        <dbReference type="EMBL" id="ACV62475.1"/>
    </source>
</evidence>
<dbReference type="EMBL" id="CP001720">
    <property type="protein sequence ID" value="ACV62475.1"/>
    <property type="molecule type" value="Genomic_DNA"/>
</dbReference>
<feature type="transmembrane region" description="Helical" evidence="6">
    <location>
        <begin position="338"/>
        <end position="360"/>
    </location>
</feature>
<proteinExistence type="predicted"/>
<dbReference type="InterPro" id="IPR011701">
    <property type="entry name" value="MFS"/>
</dbReference>
<dbReference type="RefSeq" id="WP_015757186.1">
    <property type="nucleotide sequence ID" value="NC_013216.1"/>
</dbReference>
<dbReference type="SUPFAM" id="SSF103473">
    <property type="entry name" value="MFS general substrate transporter"/>
    <property type="match status" value="1"/>
</dbReference>
<feature type="transmembrane region" description="Helical" evidence="6">
    <location>
        <begin position="70"/>
        <end position="88"/>
    </location>
</feature>
<comment type="subcellular location">
    <subcellularLocation>
        <location evidence="1">Cell membrane</location>
        <topology evidence="1">Multi-pass membrane protein</topology>
    </subcellularLocation>
</comment>
<protein>
    <submittedName>
        <fullName evidence="8">Major facilitator superfamily MFS_1</fullName>
    </submittedName>
</protein>
<organism evidence="8 9">
    <name type="scientific">Desulfofarcimen acetoxidans (strain ATCC 49208 / DSM 771 / KCTC 5769 / VKM B-1644 / 5575)</name>
    <name type="common">Desulfotomaculum acetoxidans</name>
    <dbReference type="NCBI Taxonomy" id="485916"/>
    <lineage>
        <taxon>Bacteria</taxon>
        <taxon>Bacillati</taxon>
        <taxon>Bacillota</taxon>
        <taxon>Clostridia</taxon>
        <taxon>Eubacteriales</taxon>
        <taxon>Peptococcaceae</taxon>
        <taxon>Desulfofarcimen</taxon>
    </lineage>
</organism>
<dbReference type="STRING" id="485916.Dtox_1617"/>
<feature type="transmembrane region" description="Helical" evidence="6">
    <location>
        <begin position="133"/>
        <end position="156"/>
    </location>
</feature>
<accession>C8VWC3</accession>
<feature type="transmembrane region" description="Helical" evidence="6">
    <location>
        <begin position="94"/>
        <end position="112"/>
    </location>
</feature>
<dbReference type="InterPro" id="IPR036259">
    <property type="entry name" value="MFS_trans_sf"/>
</dbReference>
<keyword evidence="3 6" id="KW-0812">Transmembrane</keyword>
<name>C8VWC3_DESAS</name>
<evidence type="ECO:0000256" key="6">
    <source>
        <dbReference type="SAM" id="Phobius"/>
    </source>
</evidence>
<dbReference type="Proteomes" id="UP000002217">
    <property type="component" value="Chromosome"/>
</dbReference>
<dbReference type="HOGENOM" id="CLU_040537_0_0_9"/>
<evidence type="ECO:0000256" key="1">
    <source>
        <dbReference type="ARBA" id="ARBA00004651"/>
    </source>
</evidence>
<dbReference type="PANTHER" id="PTHR43129:SF1">
    <property type="entry name" value="FOSMIDOMYCIN RESISTANCE PROTEIN"/>
    <property type="match status" value="1"/>
</dbReference>
<dbReference type="CDD" id="cd17478">
    <property type="entry name" value="MFS_FsR"/>
    <property type="match status" value="1"/>
</dbReference>
<feature type="transmembrane region" description="Helical" evidence="6">
    <location>
        <begin position="251"/>
        <end position="270"/>
    </location>
</feature>
<evidence type="ECO:0000256" key="4">
    <source>
        <dbReference type="ARBA" id="ARBA00022989"/>
    </source>
</evidence>
<evidence type="ECO:0000256" key="3">
    <source>
        <dbReference type="ARBA" id="ARBA00022692"/>
    </source>
</evidence>
<reference evidence="8 9" key="1">
    <citation type="journal article" date="2009" name="Stand. Genomic Sci.">
        <title>Complete genome sequence of Desulfotomaculum acetoxidans type strain (5575).</title>
        <authorList>
            <person name="Spring S."/>
            <person name="Lapidus A."/>
            <person name="Schroder M."/>
            <person name="Gleim D."/>
            <person name="Sims D."/>
            <person name="Meincke L."/>
            <person name="Glavina Del Rio T."/>
            <person name="Tice H."/>
            <person name="Copeland A."/>
            <person name="Cheng J.F."/>
            <person name="Lucas S."/>
            <person name="Chen F."/>
            <person name="Nolan M."/>
            <person name="Bruce D."/>
            <person name="Goodwin L."/>
            <person name="Pitluck S."/>
            <person name="Ivanova N."/>
            <person name="Mavromatis K."/>
            <person name="Mikhailova N."/>
            <person name="Pati A."/>
            <person name="Chen A."/>
            <person name="Palaniappan K."/>
            <person name="Land M."/>
            <person name="Hauser L."/>
            <person name="Chang Y.J."/>
            <person name="Jeffries C.D."/>
            <person name="Chain P."/>
            <person name="Saunders E."/>
            <person name="Brettin T."/>
            <person name="Detter J.C."/>
            <person name="Goker M."/>
            <person name="Bristow J."/>
            <person name="Eisen J.A."/>
            <person name="Markowitz V."/>
            <person name="Hugenholtz P."/>
            <person name="Kyrpides N.C."/>
            <person name="Klenk H.P."/>
            <person name="Han C."/>
        </authorList>
    </citation>
    <scope>NUCLEOTIDE SEQUENCE [LARGE SCALE GENOMIC DNA]</scope>
    <source>
        <strain evidence="9">ATCC 49208 / DSM 771 / VKM B-1644</strain>
    </source>
</reference>
<feature type="transmembrane region" description="Helical" evidence="6">
    <location>
        <begin position="162"/>
        <end position="181"/>
    </location>
</feature>
<keyword evidence="5 6" id="KW-0472">Membrane</keyword>
<evidence type="ECO:0000256" key="5">
    <source>
        <dbReference type="ARBA" id="ARBA00023136"/>
    </source>
</evidence>
<gene>
    <name evidence="8" type="ordered locus">Dtox_1617</name>
</gene>
<keyword evidence="9" id="KW-1185">Reference proteome</keyword>
<evidence type="ECO:0000256" key="2">
    <source>
        <dbReference type="ARBA" id="ARBA00022448"/>
    </source>
</evidence>
<dbReference type="PANTHER" id="PTHR43129">
    <property type="entry name" value="FOSMIDOMYCIN RESISTANCE PROTEIN"/>
    <property type="match status" value="1"/>
</dbReference>
<dbReference type="GO" id="GO:0022857">
    <property type="term" value="F:transmembrane transporter activity"/>
    <property type="evidence" value="ECO:0007669"/>
    <property type="project" value="InterPro"/>
</dbReference>
<feature type="domain" description="Major facilitator superfamily (MFS) profile" evidence="7">
    <location>
        <begin position="7"/>
        <end position="392"/>
    </location>
</feature>
<dbReference type="KEGG" id="dae:Dtox_1617"/>
<dbReference type="PROSITE" id="PS50850">
    <property type="entry name" value="MFS"/>
    <property type="match status" value="1"/>
</dbReference>
<evidence type="ECO:0000313" key="9">
    <source>
        <dbReference type="Proteomes" id="UP000002217"/>
    </source>
</evidence>
<feature type="transmembrane region" description="Helical" evidence="6">
    <location>
        <begin position="305"/>
        <end position="326"/>
    </location>
</feature>
<evidence type="ECO:0000259" key="7">
    <source>
        <dbReference type="PROSITE" id="PS50850"/>
    </source>
</evidence>